<dbReference type="Proteomes" id="UP000597853">
    <property type="component" value="Unassembled WGS sequence"/>
</dbReference>
<proteinExistence type="predicted"/>
<organism evidence="1 2">
    <name type="scientific">Streptomyces pseudogriseolus</name>
    <name type="common">Streptomyces gancidicus</name>
    <name type="synonym">Streptomyces rubiginosus</name>
    <dbReference type="NCBI Taxonomy" id="36817"/>
    <lineage>
        <taxon>Bacteria</taxon>
        <taxon>Bacillati</taxon>
        <taxon>Actinomycetota</taxon>
        <taxon>Actinomycetes</taxon>
        <taxon>Kitasatosporales</taxon>
        <taxon>Streptomycetaceae</taxon>
        <taxon>Streptomyces</taxon>
        <taxon>Streptomyces pseudogriseolus group</taxon>
    </lineage>
</organism>
<gene>
    <name evidence="1" type="ORF">GCM10010285_38820</name>
</gene>
<reference evidence="2" key="1">
    <citation type="journal article" date="2019" name="Int. J. Syst. Evol. Microbiol.">
        <title>The Global Catalogue of Microorganisms (GCM) 10K type strain sequencing project: providing services to taxonomists for standard genome sequencing and annotation.</title>
        <authorList>
            <consortium name="The Broad Institute Genomics Platform"/>
            <consortium name="The Broad Institute Genome Sequencing Center for Infectious Disease"/>
            <person name="Wu L."/>
            <person name="Ma J."/>
        </authorList>
    </citation>
    <scope>NUCLEOTIDE SEQUENCE [LARGE SCALE GENOMIC DNA]</scope>
    <source>
        <strain evidence="2">JCM 4416</strain>
    </source>
</reference>
<comment type="caution">
    <text evidence="1">The sequence shown here is derived from an EMBL/GenBank/DDBJ whole genome shotgun (WGS) entry which is preliminary data.</text>
</comment>
<keyword evidence="2" id="KW-1185">Reference proteome</keyword>
<name>A0ABQ2T9J7_STREZ</name>
<sequence>MTQSDCATVGPEREVPLRAHSAAMGFDPVTGPLRGRGPGLRYRKMRRDEIWFLAGPRSLLAERGATSTLVPEQFAP</sequence>
<accession>A0ABQ2T9J7</accession>
<protein>
    <submittedName>
        <fullName evidence="1">Uncharacterized protein</fullName>
    </submittedName>
</protein>
<evidence type="ECO:0000313" key="2">
    <source>
        <dbReference type="Proteomes" id="UP000597853"/>
    </source>
</evidence>
<evidence type="ECO:0000313" key="1">
    <source>
        <dbReference type="EMBL" id="GGS55618.1"/>
    </source>
</evidence>
<dbReference type="EMBL" id="BMTX01000011">
    <property type="protein sequence ID" value="GGS55618.1"/>
    <property type="molecule type" value="Genomic_DNA"/>
</dbReference>